<protein>
    <submittedName>
        <fullName evidence="2">Uncharacterized protein</fullName>
    </submittedName>
</protein>
<feature type="region of interest" description="Disordered" evidence="1">
    <location>
        <begin position="35"/>
        <end position="59"/>
    </location>
</feature>
<feature type="compositionally biased region" description="Low complexity" evidence="1">
    <location>
        <begin position="41"/>
        <end position="51"/>
    </location>
</feature>
<evidence type="ECO:0000313" key="2">
    <source>
        <dbReference type="EMBL" id="CAE4577415.1"/>
    </source>
</evidence>
<dbReference type="EMBL" id="HBNR01025292">
    <property type="protein sequence ID" value="CAE4577415.1"/>
    <property type="molecule type" value="Transcribed_RNA"/>
</dbReference>
<reference evidence="2" key="1">
    <citation type="submission" date="2021-01" db="EMBL/GenBank/DDBJ databases">
        <authorList>
            <person name="Corre E."/>
            <person name="Pelletier E."/>
            <person name="Niang G."/>
            <person name="Scheremetjew M."/>
            <person name="Finn R."/>
            <person name="Kale V."/>
            <person name="Holt S."/>
            <person name="Cochrane G."/>
            <person name="Meng A."/>
            <person name="Brown T."/>
            <person name="Cohen L."/>
        </authorList>
    </citation>
    <scope>NUCLEOTIDE SEQUENCE</scope>
    <source>
        <strain evidence="2">CCMP3105</strain>
    </source>
</reference>
<sequence>MAQATFLSPLAPACAERAGPLWAAMAMAGAPDPDTVHCDLESSGSGEGSVSGDEEAHAELANRGTASAVAALPNGEASPAVGSELGANADFNHMDGPALTCLLGPKQRQKALLQKQRQKKEEREARGHWVQRWREYTKLHPEVIGKERDEMKAVFDEMQAYEMRADALCRTPKAHFSAVMSDLRRSRAVKDRELGTWRGYEPSRPNGDGEGKGRRRPRNRQRDRGAKGQGGQEPGAAAAAEGPAPEPVPVDPKAPITGTVSIGKGLLEGLSGQAAAEFGRDLYILQTKFTISVVVDWEKSRLNLEGARDKIEGAKKELVAILRHYFPGEAFDDIATREKPMPKHWTDTITCNLTEAQKAKVLAQTQEDREKQRNAVLYWGDRWEAWVKANPDLVQSTRANMKEGFERMLAAELGNPDSPGKVHFGLVMNFLRQSGRRQIAVWKDYAPKDWNG</sequence>
<feature type="compositionally biased region" description="Low complexity" evidence="1">
    <location>
        <begin position="234"/>
        <end position="243"/>
    </location>
</feature>
<feature type="region of interest" description="Disordered" evidence="1">
    <location>
        <begin position="194"/>
        <end position="256"/>
    </location>
</feature>
<accession>A0A7S4QAF2</accession>
<dbReference type="AlphaFoldDB" id="A0A7S4QAF2"/>
<evidence type="ECO:0000256" key="1">
    <source>
        <dbReference type="SAM" id="MobiDB-lite"/>
    </source>
</evidence>
<name>A0A7S4QAF2_9DINO</name>
<gene>
    <name evidence="2" type="ORF">AMON00008_LOCUS17035</name>
</gene>
<proteinExistence type="predicted"/>
<organism evidence="2">
    <name type="scientific">Alexandrium monilatum</name>
    <dbReference type="NCBI Taxonomy" id="311494"/>
    <lineage>
        <taxon>Eukaryota</taxon>
        <taxon>Sar</taxon>
        <taxon>Alveolata</taxon>
        <taxon>Dinophyceae</taxon>
        <taxon>Gonyaulacales</taxon>
        <taxon>Pyrocystaceae</taxon>
        <taxon>Alexandrium</taxon>
    </lineage>
</organism>